<evidence type="ECO:0000256" key="4">
    <source>
        <dbReference type="PIRSR" id="PIRSR623088-3"/>
    </source>
</evidence>
<feature type="binding site" evidence="4">
    <location>
        <position position="176"/>
    </location>
    <ligand>
        <name>Zn(2+)</name>
        <dbReference type="ChEBI" id="CHEBI:29105"/>
        <label>1</label>
    </ligand>
</feature>
<evidence type="ECO:0000256" key="3">
    <source>
        <dbReference type="PIRSR" id="PIRSR623088-1"/>
    </source>
</evidence>
<dbReference type="GO" id="GO:0004114">
    <property type="term" value="F:3',5'-cyclic-nucleotide phosphodiesterase activity"/>
    <property type="evidence" value="ECO:0007669"/>
    <property type="project" value="InterPro"/>
</dbReference>
<dbReference type="CDD" id="cd00077">
    <property type="entry name" value="HDc"/>
    <property type="match status" value="1"/>
</dbReference>
<feature type="active site" description="Proton donor" evidence="3">
    <location>
        <position position="136"/>
    </location>
</feature>
<organism evidence="6">
    <name type="scientific">Photinus pyralis</name>
    <name type="common">Common eastern firefly</name>
    <name type="synonym">Lampyris pyralis</name>
    <dbReference type="NCBI Taxonomy" id="7054"/>
    <lineage>
        <taxon>Eukaryota</taxon>
        <taxon>Metazoa</taxon>
        <taxon>Ecdysozoa</taxon>
        <taxon>Arthropoda</taxon>
        <taxon>Hexapoda</taxon>
        <taxon>Insecta</taxon>
        <taxon>Pterygota</taxon>
        <taxon>Neoptera</taxon>
        <taxon>Endopterygota</taxon>
        <taxon>Coleoptera</taxon>
        <taxon>Polyphaga</taxon>
        <taxon>Elateriformia</taxon>
        <taxon>Elateroidea</taxon>
        <taxon>Lampyridae</taxon>
        <taxon>Lampyrinae</taxon>
        <taxon>Photinus</taxon>
    </lineage>
</organism>
<dbReference type="EMBL" id="GEZM01033243">
    <property type="protein sequence ID" value="JAV84314.1"/>
    <property type="molecule type" value="Transcribed_RNA"/>
</dbReference>
<dbReference type="InterPro" id="IPR023174">
    <property type="entry name" value="PDEase_CS"/>
</dbReference>
<dbReference type="GO" id="GO:0046872">
    <property type="term" value="F:metal ion binding"/>
    <property type="evidence" value="ECO:0007669"/>
    <property type="project" value="UniProtKB-KW"/>
</dbReference>
<feature type="binding site" evidence="4">
    <location>
        <position position="177"/>
    </location>
    <ligand>
        <name>Zn(2+)</name>
        <dbReference type="ChEBI" id="CHEBI:29105"/>
        <label>1</label>
    </ligand>
</feature>
<evidence type="ECO:0000259" key="5">
    <source>
        <dbReference type="PROSITE" id="PS51845"/>
    </source>
</evidence>
<dbReference type="EMBL" id="GEZM01033244">
    <property type="protein sequence ID" value="JAV84312.1"/>
    <property type="molecule type" value="Transcribed_RNA"/>
</dbReference>
<evidence type="ECO:0000313" key="6">
    <source>
        <dbReference type="EMBL" id="JAV84312.1"/>
    </source>
</evidence>
<feature type="binding site" evidence="4">
    <location>
        <position position="177"/>
    </location>
    <ligand>
        <name>Zn(2+)</name>
        <dbReference type="ChEBI" id="CHEBI:29105"/>
        <label>2</label>
    </ligand>
</feature>
<dbReference type="EMBL" id="GEZM01033238">
    <property type="protein sequence ID" value="JAV84321.1"/>
    <property type="molecule type" value="Transcribed_RNA"/>
</dbReference>
<feature type="binding site" evidence="4">
    <location>
        <position position="140"/>
    </location>
    <ligand>
        <name>Zn(2+)</name>
        <dbReference type="ChEBI" id="CHEBI:29105"/>
        <label>1</label>
    </ligand>
</feature>
<dbReference type="InterPro" id="IPR002073">
    <property type="entry name" value="PDEase_catalytic_dom"/>
</dbReference>
<dbReference type="InterPro" id="IPR003607">
    <property type="entry name" value="HD/PDEase_dom"/>
</dbReference>
<evidence type="ECO:0000256" key="2">
    <source>
        <dbReference type="ARBA" id="ARBA00022801"/>
    </source>
</evidence>
<name>A0A1Y1MET1_PHOPY</name>
<dbReference type="PANTHER" id="PTHR11347">
    <property type="entry name" value="CYCLIC NUCLEOTIDE PHOSPHODIESTERASE"/>
    <property type="match status" value="1"/>
</dbReference>
<keyword evidence="1 4" id="KW-0479">Metal-binding</keyword>
<dbReference type="AlphaFoldDB" id="A0A1Y1MET1"/>
<sequence>MVAPVEVPVSQRRFSAEDWVLLDAMGSIPLPTCTGRFLTMHKRRRKKLTTRSLNQDHAILDDIFHGQVQHILNTCGLWGFNAFTLETVTGGRSLPVLCVHLFHWYGLLDHFQLDVVRVWKLFSLIEEGYHSTNPYHNSIHATDVTQAMHCFLQEQKIKEHLQPLEVMAALIGAVAHDLDHPGVNQHFLISTSNHLAILYDNMSVLENHHWRSAVGCLLESGVAQQLTPCRNELENQIRSLILATDINRQQEFLIKFKVLSRM</sequence>
<feature type="domain" description="PDEase" evidence="5">
    <location>
        <begin position="60"/>
        <end position="262"/>
    </location>
</feature>
<dbReference type="Gene3D" id="1.10.1300.10">
    <property type="entry name" value="3'5'-cyclic nucleotide phosphodiesterase, catalytic domain"/>
    <property type="match status" value="1"/>
</dbReference>
<reference evidence="6" key="1">
    <citation type="journal article" date="2016" name="Sci. Rep.">
        <title>Molecular characterization of firefly nuptial gifts: a multi-omics approach sheds light on postcopulatory sexual selection.</title>
        <authorList>
            <person name="Al-Wathiqui N."/>
            <person name="Fallon T.R."/>
            <person name="South A."/>
            <person name="Weng J.K."/>
            <person name="Lewis S.M."/>
        </authorList>
    </citation>
    <scope>NUCLEOTIDE SEQUENCE</scope>
</reference>
<dbReference type="Pfam" id="PF00233">
    <property type="entry name" value="PDEase_I"/>
    <property type="match status" value="1"/>
</dbReference>
<dbReference type="PRINTS" id="PR00387">
    <property type="entry name" value="PDIESTERASE1"/>
</dbReference>
<dbReference type="EMBL" id="GEZM01033237">
    <property type="protein sequence ID" value="JAV84323.1"/>
    <property type="molecule type" value="Transcribed_RNA"/>
</dbReference>
<dbReference type="InterPro" id="IPR023088">
    <property type="entry name" value="PDEase"/>
</dbReference>
<dbReference type="SUPFAM" id="SSF109604">
    <property type="entry name" value="HD-domain/PDEase-like"/>
    <property type="match status" value="1"/>
</dbReference>
<accession>A0A1Y1MET1</accession>
<dbReference type="InterPro" id="IPR036971">
    <property type="entry name" value="PDEase_catalytic_dom_sf"/>
</dbReference>
<evidence type="ECO:0000256" key="1">
    <source>
        <dbReference type="ARBA" id="ARBA00022723"/>
    </source>
</evidence>
<protein>
    <recommendedName>
        <fullName evidence="5">PDEase domain-containing protein</fullName>
    </recommendedName>
</protein>
<dbReference type="PROSITE" id="PS00126">
    <property type="entry name" value="PDEASE_I_1"/>
    <property type="match status" value="1"/>
</dbReference>
<proteinExistence type="predicted"/>
<dbReference type="GO" id="GO:0007165">
    <property type="term" value="P:signal transduction"/>
    <property type="evidence" value="ECO:0007669"/>
    <property type="project" value="InterPro"/>
</dbReference>
<dbReference type="PROSITE" id="PS51845">
    <property type="entry name" value="PDEASE_I_2"/>
    <property type="match status" value="1"/>
</dbReference>
<keyword evidence="2" id="KW-0378">Hydrolase</keyword>